<comment type="caution">
    <text evidence="1">The sequence shown here is derived from an EMBL/GenBank/DDBJ whole genome shotgun (WGS) entry which is preliminary data.</text>
</comment>
<reference evidence="1" key="1">
    <citation type="journal article" date="2020" name="Stud. Mycol.">
        <title>101 Dothideomycetes genomes: a test case for predicting lifestyles and emergence of pathogens.</title>
        <authorList>
            <person name="Haridas S."/>
            <person name="Albert R."/>
            <person name="Binder M."/>
            <person name="Bloem J."/>
            <person name="Labutti K."/>
            <person name="Salamov A."/>
            <person name="Andreopoulos B."/>
            <person name="Baker S."/>
            <person name="Barry K."/>
            <person name="Bills G."/>
            <person name="Bluhm B."/>
            <person name="Cannon C."/>
            <person name="Castanera R."/>
            <person name="Culley D."/>
            <person name="Daum C."/>
            <person name="Ezra D."/>
            <person name="Gonzalez J."/>
            <person name="Henrissat B."/>
            <person name="Kuo A."/>
            <person name="Liang C."/>
            <person name="Lipzen A."/>
            <person name="Lutzoni F."/>
            <person name="Magnuson J."/>
            <person name="Mondo S."/>
            <person name="Nolan M."/>
            <person name="Ohm R."/>
            <person name="Pangilinan J."/>
            <person name="Park H.-J."/>
            <person name="Ramirez L."/>
            <person name="Alfaro M."/>
            <person name="Sun H."/>
            <person name="Tritt A."/>
            <person name="Yoshinaga Y."/>
            <person name="Zwiers L.-H."/>
            <person name="Turgeon B."/>
            <person name="Goodwin S."/>
            <person name="Spatafora J."/>
            <person name="Crous P."/>
            <person name="Grigoriev I."/>
        </authorList>
    </citation>
    <scope>NUCLEOTIDE SEQUENCE</scope>
    <source>
        <strain evidence="1">ATCC 200398</strain>
    </source>
</reference>
<evidence type="ECO:0000313" key="2">
    <source>
        <dbReference type="Proteomes" id="UP000799755"/>
    </source>
</evidence>
<proteinExistence type="predicted"/>
<dbReference type="EMBL" id="MU003496">
    <property type="protein sequence ID" value="KAF2475328.1"/>
    <property type="molecule type" value="Genomic_DNA"/>
</dbReference>
<gene>
    <name evidence="1" type="ORF">BDR25DRAFT_101802</name>
</gene>
<keyword evidence="2" id="KW-1185">Reference proteome</keyword>
<protein>
    <submittedName>
        <fullName evidence="1">Uncharacterized protein</fullName>
    </submittedName>
</protein>
<accession>A0ACB6R986</accession>
<dbReference type="Proteomes" id="UP000799755">
    <property type="component" value="Unassembled WGS sequence"/>
</dbReference>
<sequence length="982" mass="108417">MSDPSETGGRPLASSIQQPEGSTQPPALRRKRRRSSQSSDERVGGTKSSSTRRRPGTRKDMSFGPHAGSSRGDSSMQRSHSPTQMSPEPTSVNYTRTGRISKAKKGLKVHHCDCGRSYTRAEHLRRHQKNHAQDALVCKFPECGKTFYRIDLLQRHQERHTEIGKDSRRPSFMSQGTTAEPEVQVSAPVTLPSSIVTTLAQAPPYYQQTVSPVPEPTSDPRYTLKQFRPPQIPSSAFGHVLRSSPNSNAIKQQRSYHSRNHTSVTVPVPVDGLQTDIAWSNSYNQSPNYSSSGYDSPVPYAGEHSNMFANPPYGPGPNRTRTSSNASFIEPWAFPSRSPTSATSTMACTWTSNDKSPVPPNLPFLTSTYSMTGMSVSAAVDPISGYHMPFGPKSMALIDEEEQAFLFPEQSFGTAHIANTYPLEQYLDNYWRLFHPSFPVIHRATFDGMNTSPMLRAAMIAIGAQYSNDTSAKRKYSRILHDRCRKLLDKRDLVMTEPERICDYQALLLIEVLSQYAARRAPKSLSPRFESMYKKLSQNFRATSSSVADIMSAIVIPENATYKRWSQWVELSSQQHLLLCCYILESQQTTLLARQPQPSILQTTSGFGLPFPAHAALWDATDHTEWGMAAQQYLHFPTYVYEITPETSVGPFDSFQSSLLIAAYYNHFSNAMPYLSGPSLVVIDHLLDQSPLTKHRLLTAKLLQVTPIRELLAVAGESWILSEKVTSPPDFANCKATLRTWVSALWTPTTDAQSQAVKDALKLAIEIMQHAMMTPFNNLRLKLGADMGLFFATLVIWAVTVAANTRINTPQAQCQPLRYPSHSPLPSHPPSGHYPSTPTHLSATSAQPSQSPNPAQSAAIGLLPISHTSPAPAFASNSMLHSEITMNSVNFLSSALLEFDLLGVVPQWPRDVAQWQQGSAALLRWVKMRLRNGAIEGRDSVIGLVPTSAGPGRGGDGLGELIDGVINVLEKVIGRGWDGWGV</sequence>
<organism evidence="1 2">
    <name type="scientific">Lindgomyces ingoldianus</name>
    <dbReference type="NCBI Taxonomy" id="673940"/>
    <lineage>
        <taxon>Eukaryota</taxon>
        <taxon>Fungi</taxon>
        <taxon>Dikarya</taxon>
        <taxon>Ascomycota</taxon>
        <taxon>Pezizomycotina</taxon>
        <taxon>Dothideomycetes</taxon>
        <taxon>Pleosporomycetidae</taxon>
        <taxon>Pleosporales</taxon>
        <taxon>Lindgomycetaceae</taxon>
        <taxon>Lindgomyces</taxon>
    </lineage>
</organism>
<name>A0ACB6R986_9PLEO</name>
<evidence type="ECO:0000313" key="1">
    <source>
        <dbReference type="EMBL" id="KAF2475328.1"/>
    </source>
</evidence>